<dbReference type="RefSeq" id="WP_126724256.1">
    <property type="nucleotide sequence ID" value="NZ_RYZH01000007.1"/>
</dbReference>
<evidence type="ECO:0000313" key="3">
    <source>
        <dbReference type="EMBL" id="RUL88768.1"/>
    </source>
</evidence>
<accession>A0A432MNW8</accession>
<dbReference type="Gene3D" id="3.40.33.10">
    <property type="entry name" value="CAP"/>
    <property type="match status" value="1"/>
</dbReference>
<reference evidence="3 4" key="1">
    <citation type="submission" date="2018-12" db="EMBL/GenBank/DDBJ databases">
        <authorList>
            <person name="Toschakov S.V."/>
        </authorList>
    </citation>
    <scope>NUCLEOTIDE SEQUENCE [LARGE SCALE GENOMIC DNA]</scope>
    <source>
        <strain evidence="3 4">GM2012</strain>
    </source>
</reference>
<feature type="domain" description="SCP" evidence="2">
    <location>
        <begin position="105"/>
        <end position="208"/>
    </location>
</feature>
<dbReference type="InterPro" id="IPR028994">
    <property type="entry name" value="Integrin_alpha_N"/>
</dbReference>
<dbReference type="Proteomes" id="UP000280296">
    <property type="component" value="Unassembled WGS sequence"/>
</dbReference>
<feature type="region of interest" description="Disordered" evidence="1">
    <location>
        <begin position="1"/>
        <end position="30"/>
    </location>
</feature>
<feature type="region of interest" description="Disordered" evidence="1">
    <location>
        <begin position="829"/>
        <end position="858"/>
    </location>
</feature>
<dbReference type="CDD" id="cd05379">
    <property type="entry name" value="CAP_bacterial"/>
    <property type="match status" value="1"/>
</dbReference>
<dbReference type="SUPFAM" id="SSF55797">
    <property type="entry name" value="PR-1-like"/>
    <property type="match status" value="1"/>
</dbReference>
<name>A0A432MNW8_9BACT</name>
<dbReference type="OrthoDB" id="254354at2"/>
<dbReference type="PANTHER" id="PTHR46580">
    <property type="entry name" value="SENSOR KINASE-RELATED"/>
    <property type="match status" value="1"/>
</dbReference>
<dbReference type="InterPro" id="IPR035940">
    <property type="entry name" value="CAP_sf"/>
</dbReference>
<proteinExistence type="predicted"/>
<evidence type="ECO:0000313" key="4">
    <source>
        <dbReference type="Proteomes" id="UP000280296"/>
    </source>
</evidence>
<dbReference type="InterPro" id="IPR014044">
    <property type="entry name" value="CAP_dom"/>
</dbReference>
<comment type="caution">
    <text evidence="3">The sequence shown here is derived from an EMBL/GenBank/DDBJ whole genome shotgun (WGS) entry which is preliminary data.</text>
</comment>
<protein>
    <recommendedName>
        <fullName evidence="2">SCP domain-containing protein</fullName>
    </recommendedName>
</protein>
<dbReference type="Pfam" id="PF00188">
    <property type="entry name" value="CAP"/>
    <property type="match status" value="1"/>
</dbReference>
<organism evidence="3 4">
    <name type="scientific">Tautonia sociabilis</name>
    <dbReference type="NCBI Taxonomy" id="2080755"/>
    <lineage>
        <taxon>Bacteria</taxon>
        <taxon>Pseudomonadati</taxon>
        <taxon>Planctomycetota</taxon>
        <taxon>Planctomycetia</taxon>
        <taxon>Isosphaerales</taxon>
        <taxon>Isosphaeraceae</taxon>
        <taxon>Tautonia</taxon>
    </lineage>
</organism>
<sequence>MGLPRAFDIGSRRTAAPSRHRRSLGRRRRRPARIARPAVRGLERRALLTDLGILPHPYEGMGREQAERFFDERFLPPARVVASWDGDVAAGVAGTLGEDYRRAILDRVNAYRVLAGLPGVALDESLSGPAQQAALMMSANRTLSHSPDPGWIHYTAEGAASAGRSNLHLGRSGTAAIDSFIDEGPPSNAALGHRRWILYPPRAAMGVGDIPTSWQVDAYPGSTVLDVLGGGEVPRPADVVSWPPPGFLPGELVPDVWSFSMAGADFSSAEVTVSRDGVPLSVEVVTRDSLGYGDPTIGWSLPDGGDPGTETTSFDVTISGIRVTKASVTGTAKPGDVVGYSYRTQTFQPGTSPALDPPAIAFGADSVVVLGADGALEFDLVRLGALGARSQTFGLDIRGTGPDPFGIGSPGQPRPGVNIVTIAWAEGQRTAHLRFPVVDTSAIGESLTLDLFSLSDFQAIGRGDSPAPAPADSLRITFVEPPSHLGQNPGGSGRKIARADVDGDGRTDFVTFRIAGGSGMFELERSSDGARERLWLGFEGDSPFVGDFDGDGLADLGVFGVDPADGRAGARIRRSSDGTVVRTVFGGPSDLPVVGDFDGDGVDDLGVYGFNPNVGFSRFLILPSGGGPAIDRPFGGAQDLPMAGDFDGDGRDDLAVYGFSPVEGFSRFGILPSSGPSARSIPFGGKDDRPIPGDFDGDGTTDLAVYGFSPLNGFSRFGVVYSSGRPTLTRPFGGEDDRPIPGDFDGDGTTDLAVYGFSPLNGFSRFGVLPSGGSPARVASIGEPGAVGLPLFADTLPDRSSRVSSAEAIGTRTAVASQIASFPIALAALPDSSGTTNPPGRTRDRWPELPEVDSSQGV</sequence>
<dbReference type="EMBL" id="RYZH01000007">
    <property type="protein sequence ID" value="RUL88768.1"/>
    <property type="molecule type" value="Genomic_DNA"/>
</dbReference>
<keyword evidence="4" id="KW-1185">Reference proteome</keyword>
<gene>
    <name evidence="3" type="ORF">TsocGM_05265</name>
</gene>
<dbReference type="AlphaFoldDB" id="A0A432MNW8"/>
<reference evidence="3 4" key="2">
    <citation type="submission" date="2019-01" db="EMBL/GenBank/DDBJ databases">
        <title>Tautonia sociabilis, a novel thermotolerant planctomycete of Isosphaeraceae family, isolated from a 4000 m deep subterranean habitat.</title>
        <authorList>
            <person name="Kovaleva O.L."/>
            <person name="Elcheninov A.G."/>
            <person name="Van Heerden E."/>
            <person name="Toshchakov S.V."/>
            <person name="Novikov A."/>
            <person name="Bonch-Osmolovskaya E.A."/>
            <person name="Kublanov I.V."/>
        </authorList>
    </citation>
    <scope>NUCLEOTIDE SEQUENCE [LARGE SCALE GENOMIC DNA]</scope>
    <source>
        <strain evidence="3 4">GM2012</strain>
    </source>
</reference>
<dbReference type="SUPFAM" id="SSF69318">
    <property type="entry name" value="Integrin alpha N-terminal domain"/>
    <property type="match status" value="1"/>
</dbReference>
<dbReference type="PANTHER" id="PTHR46580:SF4">
    <property type="entry name" value="ATP_GTP-BINDING PROTEIN"/>
    <property type="match status" value="1"/>
</dbReference>
<feature type="compositionally biased region" description="Basic residues" evidence="1">
    <location>
        <begin position="18"/>
        <end position="30"/>
    </location>
</feature>
<evidence type="ECO:0000256" key="1">
    <source>
        <dbReference type="SAM" id="MobiDB-lite"/>
    </source>
</evidence>
<evidence type="ECO:0000259" key="2">
    <source>
        <dbReference type="Pfam" id="PF00188"/>
    </source>
</evidence>